<accession>A0A9Q6WQM1</accession>
<dbReference type="EMBL" id="CP015960">
    <property type="protein sequence ID" value="QLB67323.1"/>
    <property type="molecule type" value="Genomic_DNA"/>
</dbReference>
<sequence>MLRTGCIDHSDAPIRTRGHADGQPRAYRPIRLEIAKAALDSDHAHHLAVVAEQRQQGRGRVSRHQIDQRIDPAALSQAHEPGKRVALAAHLHRTPYAAASARNQDRLPWLLQLQFSVLRLPGRQPEARELEISKPG</sequence>
<protein>
    <submittedName>
        <fullName evidence="2">Uncharacterized protein</fullName>
    </submittedName>
</protein>
<evidence type="ECO:0000313" key="3">
    <source>
        <dbReference type="Proteomes" id="UP000509548"/>
    </source>
</evidence>
<dbReference type="AlphaFoldDB" id="A0A9Q6WQM1"/>
<name>A0A9Q6WQM1_9BURK</name>
<organism evidence="2 3">
    <name type="scientific">Paraburkholderia caribensis</name>
    <dbReference type="NCBI Taxonomy" id="75105"/>
    <lineage>
        <taxon>Bacteria</taxon>
        <taxon>Pseudomonadati</taxon>
        <taxon>Pseudomonadota</taxon>
        <taxon>Betaproteobacteria</taxon>
        <taxon>Burkholderiales</taxon>
        <taxon>Burkholderiaceae</taxon>
        <taxon>Paraburkholderia</taxon>
    </lineage>
</organism>
<proteinExistence type="predicted"/>
<feature type="compositionally biased region" description="Basic and acidic residues" evidence="1">
    <location>
        <begin position="1"/>
        <end position="22"/>
    </location>
</feature>
<dbReference type="Proteomes" id="UP000509548">
    <property type="component" value="Plasmid unnamed"/>
</dbReference>
<evidence type="ECO:0000313" key="2">
    <source>
        <dbReference type="EMBL" id="QLB67323.1"/>
    </source>
</evidence>
<gene>
    <name evidence="2" type="ORF">A9O66_33290</name>
</gene>
<reference evidence="2 3" key="1">
    <citation type="journal article" date="2014" name="Genome Announc.">
        <title>Draft Genome Sequence of the Haloacid-Degrading Burkholderia caribensis Strain MBA4.</title>
        <authorList>
            <person name="Pan Y."/>
            <person name="Kong K.F."/>
            <person name="Tsang J.S."/>
        </authorList>
    </citation>
    <scope>NUCLEOTIDE SEQUENCE [LARGE SCALE GENOMIC DNA]</scope>
    <source>
        <strain evidence="2 3">852011</strain>
    </source>
</reference>
<feature type="region of interest" description="Disordered" evidence="1">
    <location>
        <begin position="1"/>
        <end position="23"/>
    </location>
</feature>
<evidence type="ECO:0000256" key="1">
    <source>
        <dbReference type="SAM" id="MobiDB-lite"/>
    </source>
</evidence>
<geneLocation type="plasmid" evidence="3"/>
<keyword evidence="2" id="KW-0614">Plasmid</keyword>